<dbReference type="SMART" id="SM00719">
    <property type="entry name" value="Plus3"/>
    <property type="match status" value="1"/>
</dbReference>
<evidence type="ECO:0000256" key="4">
    <source>
        <dbReference type="ARBA" id="ARBA00023242"/>
    </source>
</evidence>
<feature type="compositionally biased region" description="Acidic residues" evidence="5">
    <location>
        <begin position="1"/>
        <end position="10"/>
    </location>
</feature>
<dbReference type="InterPro" id="IPR036128">
    <property type="entry name" value="Plus3-like_sf"/>
</dbReference>
<feature type="compositionally biased region" description="Basic and acidic residues" evidence="5">
    <location>
        <begin position="37"/>
        <end position="55"/>
    </location>
</feature>
<feature type="region of interest" description="Disordered" evidence="5">
    <location>
        <begin position="1"/>
        <end position="136"/>
    </location>
</feature>
<dbReference type="Proteomes" id="UP000799767">
    <property type="component" value="Unassembled WGS sequence"/>
</dbReference>
<feature type="compositionally biased region" description="Low complexity" evidence="5">
    <location>
        <begin position="97"/>
        <end position="107"/>
    </location>
</feature>
<dbReference type="FunFam" id="3.90.70.200:FF:000005">
    <property type="entry name" value="Related to Pol II transcription elongation factor"/>
    <property type="match status" value="1"/>
</dbReference>
<evidence type="ECO:0000259" key="6">
    <source>
        <dbReference type="PROSITE" id="PS51360"/>
    </source>
</evidence>
<dbReference type="EMBL" id="MU001633">
    <property type="protein sequence ID" value="KAF2485332.1"/>
    <property type="molecule type" value="Genomic_DNA"/>
</dbReference>
<feature type="domain" description="Plus3" evidence="6">
    <location>
        <begin position="279"/>
        <end position="416"/>
    </location>
</feature>
<dbReference type="InterPro" id="IPR004343">
    <property type="entry name" value="Plus-3_dom"/>
</dbReference>
<keyword evidence="4" id="KW-0539">Nucleus</keyword>
<evidence type="ECO:0000256" key="2">
    <source>
        <dbReference type="ARBA" id="ARBA00023015"/>
    </source>
</evidence>
<feature type="compositionally biased region" description="Basic and acidic residues" evidence="5">
    <location>
        <begin position="77"/>
        <end position="86"/>
    </location>
</feature>
<keyword evidence="8" id="KW-1185">Reference proteome</keyword>
<feature type="compositionally biased region" description="Acidic residues" evidence="5">
    <location>
        <begin position="87"/>
        <end position="96"/>
    </location>
</feature>
<feature type="region of interest" description="Disordered" evidence="5">
    <location>
        <begin position="179"/>
        <end position="282"/>
    </location>
</feature>
<dbReference type="OrthoDB" id="166375at2759"/>
<feature type="compositionally biased region" description="Acidic residues" evidence="5">
    <location>
        <begin position="19"/>
        <end position="29"/>
    </location>
</feature>
<dbReference type="SUPFAM" id="SSF159042">
    <property type="entry name" value="Plus3-like"/>
    <property type="match status" value="1"/>
</dbReference>
<organism evidence="7 8">
    <name type="scientific">Neohortaea acidophila</name>
    <dbReference type="NCBI Taxonomy" id="245834"/>
    <lineage>
        <taxon>Eukaryota</taxon>
        <taxon>Fungi</taxon>
        <taxon>Dikarya</taxon>
        <taxon>Ascomycota</taxon>
        <taxon>Pezizomycotina</taxon>
        <taxon>Dothideomycetes</taxon>
        <taxon>Dothideomycetidae</taxon>
        <taxon>Mycosphaerellales</taxon>
        <taxon>Teratosphaeriaceae</taxon>
        <taxon>Neohortaea</taxon>
    </lineage>
</organism>
<keyword evidence="3" id="KW-0804">Transcription</keyword>
<dbReference type="GeneID" id="54476940"/>
<evidence type="ECO:0000313" key="7">
    <source>
        <dbReference type="EMBL" id="KAF2485332.1"/>
    </source>
</evidence>
<evidence type="ECO:0000256" key="3">
    <source>
        <dbReference type="ARBA" id="ARBA00023163"/>
    </source>
</evidence>
<feature type="compositionally biased region" description="Basic and acidic residues" evidence="5">
    <location>
        <begin position="271"/>
        <end position="282"/>
    </location>
</feature>
<gene>
    <name evidence="7" type="ORF">BDY17DRAFT_315760</name>
</gene>
<accession>A0A6A6PZ99</accession>
<dbReference type="GO" id="GO:0016593">
    <property type="term" value="C:Cdc73/Paf1 complex"/>
    <property type="evidence" value="ECO:0007669"/>
    <property type="project" value="TreeGrafter"/>
</dbReference>
<feature type="compositionally biased region" description="Low complexity" evidence="5">
    <location>
        <begin position="581"/>
        <end position="593"/>
    </location>
</feature>
<dbReference type="PANTHER" id="PTHR13115">
    <property type="entry name" value="RNA POLYMERASE-ASSOCIATED PROTEIN RTF1 HOMOLOG"/>
    <property type="match status" value="1"/>
</dbReference>
<dbReference type="RefSeq" id="XP_033591901.1">
    <property type="nucleotide sequence ID" value="XM_033735938.1"/>
</dbReference>
<comment type="subcellular location">
    <subcellularLocation>
        <location evidence="1">Nucleus</location>
    </subcellularLocation>
</comment>
<proteinExistence type="predicted"/>
<feature type="region of interest" description="Disordered" evidence="5">
    <location>
        <begin position="575"/>
        <end position="613"/>
    </location>
</feature>
<dbReference type="AlphaFoldDB" id="A0A6A6PZ99"/>
<evidence type="ECO:0000256" key="5">
    <source>
        <dbReference type="SAM" id="MobiDB-lite"/>
    </source>
</evidence>
<protein>
    <recommendedName>
        <fullName evidence="6">Plus3 domain-containing protein</fullName>
    </recommendedName>
</protein>
<dbReference type="Pfam" id="PF03126">
    <property type="entry name" value="Plus-3"/>
    <property type="match status" value="1"/>
</dbReference>
<feature type="compositionally biased region" description="Basic and acidic residues" evidence="5">
    <location>
        <begin position="202"/>
        <end position="237"/>
    </location>
</feature>
<name>A0A6A6PZ99_9PEZI</name>
<dbReference type="PANTHER" id="PTHR13115:SF8">
    <property type="entry name" value="RNA POLYMERASE-ASSOCIATED PROTEIN RTF1 HOMOLOG"/>
    <property type="match status" value="1"/>
</dbReference>
<dbReference type="GO" id="GO:0003677">
    <property type="term" value="F:DNA binding"/>
    <property type="evidence" value="ECO:0007669"/>
    <property type="project" value="InterPro"/>
</dbReference>
<reference evidence="7" key="1">
    <citation type="journal article" date="2020" name="Stud. Mycol.">
        <title>101 Dothideomycetes genomes: a test case for predicting lifestyles and emergence of pathogens.</title>
        <authorList>
            <person name="Haridas S."/>
            <person name="Albert R."/>
            <person name="Binder M."/>
            <person name="Bloem J."/>
            <person name="Labutti K."/>
            <person name="Salamov A."/>
            <person name="Andreopoulos B."/>
            <person name="Baker S."/>
            <person name="Barry K."/>
            <person name="Bills G."/>
            <person name="Bluhm B."/>
            <person name="Cannon C."/>
            <person name="Castanera R."/>
            <person name="Culley D."/>
            <person name="Daum C."/>
            <person name="Ezra D."/>
            <person name="Gonzalez J."/>
            <person name="Henrissat B."/>
            <person name="Kuo A."/>
            <person name="Liang C."/>
            <person name="Lipzen A."/>
            <person name="Lutzoni F."/>
            <person name="Magnuson J."/>
            <person name="Mondo S."/>
            <person name="Nolan M."/>
            <person name="Ohm R."/>
            <person name="Pangilinan J."/>
            <person name="Park H.-J."/>
            <person name="Ramirez L."/>
            <person name="Alfaro M."/>
            <person name="Sun H."/>
            <person name="Tritt A."/>
            <person name="Yoshinaga Y."/>
            <person name="Zwiers L.-H."/>
            <person name="Turgeon B."/>
            <person name="Goodwin S."/>
            <person name="Spatafora J."/>
            <person name="Crous P."/>
            <person name="Grigoriev I."/>
        </authorList>
    </citation>
    <scope>NUCLEOTIDE SEQUENCE</scope>
    <source>
        <strain evidence="7">CBS 113389</strain>
    </source>
</reference>
<sequence>MSADELDVDAELLAMAGDDSSDGESEAPDEQTQLVNHELRSPSEEVKPSVEKPTVDEPPPSARRGVAQKVRKRRKKADRDRRRDQEILDDLDDLDDGSSSAPASPGSEAMMDPGSDADAPASPIDPQEDAALYPYDGKFLSAEDRRNILSLPEIERESILAERAAEVLKRQQDLQLQKAFATSQAQASKNQKRKAAAADLDDGVRKSSRAKTEKTGRSALDDYKKAREAKGAERTSRLDAGGRSGKRSLSASASDRDADGESEVEWAEPASKSRRDEPAAELKDVDRCRIGRSAFAKIHFYPHFEETMKGCFARVSIGMNRETGQNMYRMTQIKGFTPGKPYTLELPNGKTYQTDTYALVSHGLAEKPWPFSACSDSAFTDAEFQHYKATLEKERIRLPKRLWLHQKLDDLHRFLNIDWDELTLQGKFTRQREMQNRVNPANIVNVKRQDILRRKHEAEETEDGEEIARCDAELAALENNTAISNSASKAKPSPVKPLAAAAQSSQERLALINQKNRGKNADDVRKALLEERKKLHREREKAAAMAKAKAAADAERKKAELLGVPGGDMAELFGSDLSRAGTPMSGTSTPGGMRRSRASTPMNGHGAMKKDRSGLGMMLGKKKVDDELGGLDLGIDVEI</sequence>
<dbReference type="GO" id="GO:1990269">
    <property type="term" value="F:RNA polymerase II C-terminal domain phosphoserine binding"/>
    <property type="evidence" value="ECO:0007669"/>
    <property type="project" value="TreeGrafter"/>
</dbReference>
<dbReference type="Gene3D" id="3.90.70.200">
    <property type="entry name" value="Plus-3 domain"/>
    <property type="match status" value="1"/>
</dbReference>
<evidence type="ECO:0000313" key="8">
    <source>
        <dbReference type="Proteomes" id="UP000799767"/>
    </source>
</evidence>
<evidence type="ECO:0000256" key="1">
    <source>
        <dbReference type="ARBA" id="ARBA00004123"/>
    </source>
</evidence>
<dbReference type="PROSITE" id="PS51360">
    <property type="entry name" value="PLUS3"/>
    <property type="match status" value="1"/>
</dbReference>
<feature type="compositionally biased region" description="Polar residues" evidence="5">
    <location>
        <begin position="180"/>
        <end position="189"/>
    </location>
</feature>
<keyword evidence="2" id="KW-0805">Transcription regulation</keyword>